<gene>
    <name evidence="1" type="ORF">MMAGJ_38760</name>
</gene>
<dbReference type="EMBL" id="AP022567">
    <property type="protein sequence ID" value="BBX34594.1"/>
    <property type="molecule type" value="Genomic_DNA"/>
</dbReference>
<accession>A0ABM7HVH8</accession>
<evidence type="ECO:0000313" key="2">
    <source>
        <dbReference type="Proteomes" id="UP000465622"/>
    </source>
</evidence>
<keyword evidence="2" id="KW-1185">Reference proteome</keyword>
<reference evidence="1 2" key="1">
    <citation type="journal article" date="2019" name="Emerg. Microbes Infect.">
        <title>Comprehensive subspecies identification of 175 nontuberculous mycobacteria species based on 7547 genomic profiles.</title>
        <authorList>
            <person name="Matsumoto Y."/>
            <person name="Kinjo T."/>
            <person name="Motooka D."/>
            <person name="Nabeya D."/>
            <person name="Jung N."/>
            <person name="Uechi K."/>
            <person name="Horii T."/>
            <person name="Iida T."/>
            <person name="Fujita J."/>
            <person name="Nakamura S."/>
        </authorList>
    </citation>
    <scope>NUCLEOTIDE SEQUENCE [LARGE SCALE GENOMIC DNA]</scope>
    <source>
        <strain evidence="1 2">JCM 12375</strain>
    </source>
</reference>
<sequence length="67" mass="7298">MWMAADAHRAEALQRLPLPYATALRLRDAGIPDDVIAECVDVDPDTLATFMRVAEAKLAAAWEDTTG</sequence>
<dbReference type="Proteomes" id="UP000465622">
    <property type="component" value="Chromosome"/>
</dbReference>
<evidence type="ECO:0000313" key="1">
    <source>
        <dbReference type="EMBL" id="BBX34594.1"/>
    </source>
</evidence>
<organism evidence="1 2">
    <name type="scientific">Mycolicibacterium mageritense</name>
    <name type="common">Mycobacterium mageritense</name>
    <dbReference type="NCBI Taxonomy" id="53462"/>
    <lineage>
        <taxon>Bacteria</taxon>
        <taxon>Bacillati</taxon>
        <taxon>Actinomycetota</taxon>
        <taxon>Actinomycetes</taxon>
        <taxon>Mycobacteriales</taxon>
        <taxon>Mycobacteriaceae</taxon>
        <taxon>Mycolicibacterium</taxon>
    </lineage>
</organism>
<name>A0ABM7HVH8_MYCME</name>
<proteinExistence type="predicted"/>
<protein>
    <submittedName>
        <fullName evidence="1">Uncharacterized protein</fullName>
    </submittedName>
</protein>